<evidence type="ECO:0000313" key="4">
    <source>
        <dbReference type="Proteomes" id="UP000194457"/>
    </source>
</evidence>
<dbReference type="Proteomes" id="UP000194457">
    <property type="component" value="Chromosome"/>
</dbReference>
<dbReference type="CDD" id="cd12165">
    <property type="entry name" value="2-Hacid_dh_6"/>
    <property type="match status" value="1"/>
</dbReference>
<dbReference type="InterPro" id="IPR036291">
    <property type="entry name" value="NAD(P)-bd_dom_sf"/>
</dbReference>
<proteinExistence type="predicted"/>
<name>A0A240UNR7_9GAMM</name>
<dbReference type="SUPFAM" id="SSF51735">
    <property type="entry name" value="NAD(P)-binding Rossmann-fold domains"/>
    <property type="match status" value="1"/>
</dbReference>
<sequence length="322" mass="35187">MSTRIVFHGQNAASFHEGFSDRLQHEAELICLPDTLDEAGRAAFARADIILGHRLDAEQPRPETVRLFQAVGAGVDAIDTSRLPEGAMLCNCHGHDIPITEYVMAALLNDCVPLAEANQRLRQGDWYYQSGRHLHGELHGQLLGILGFGHIGQSLAATARALGLRVRAANRSPVEAQAYGLEQAFGLDELESFYQGLDALVLALPETPATRGLVDAGAFEALPEHVHVINVGRGGVIEEKALFDALSSRRIRRATIDTWYVYPSAEQGAPHPGHLPFQTLDNLVMTPHMSGWTQGTLERRKDAMADNINRLLDGREPCNIVG</sequence>
<reference evidence="3 4" key="1">
    <citation type="submission" date="2017-05" db="EMBL/GenBank/DDBJ databases">
        <authorList>
            <person name="Song R."/>
            <person name="Chenine A.L."/>
            <person name="Ruprecht R.M."/>
        </authorList>
    </citation>
    <scope>NUCLEOTIDE SEQUENCE [LARGE SCALE GENOMIC DNA]</scope>
    <source>
        <strain evidence="3">SW32</strain>
    </source>
</reference>
<dbReference type="EMBL" id="CP021358">
    <property type="protein sequence ID" value="ART63134.1"/>
    <property type="molecule type" value="Genomic_DNA"/>
</dbReference>
<evidence type="ECO:0000256" key="1">
    <source>
        <dbReference type="ARBA" id="ARBA00023002"/>
    </source>
</evidence>
<dbReference type="KEGG" id="kma:B9H00_08765"/>
<evidence type="ECO:0000313" key="3">
    <source>
        <dbReference type="EMBL" id="ART63134.1"/>
    </source>
</evidence>
<dbReference type="AlphaFoldDB" id="A0A240UNR7"/>
<dbReference type="OrthoDB" id="9787219at2"/>
<keyword evidence="1" id="KW-0560">Oxidoreductase</keyword>
<dbReference type="GO" id="GO:0016491">
    <property type="term" value="F:oxidoreductase activity"/>
    <property type="evidence" value="ECO:0007669"/>
    <property type="project" value="UniProtKB-KW"/>
</dbReference>
<organism evidence="3 4">
    <name type="scientific">Kushneria marisflavi</name>
    <dbReference type="NCBI Taxonomy" id="157779"/>
    <lineage>
        <taxon>Bacteria</taxon>
        <taxon>Pseudomonadati</taxon>
        <taxon>Pseudomonadota</taxon>
        <taxon>Gammaproteobacteria</taxon>
        <taxon>Oceanospirillales</taxon>
        <taxon>Halomonadaceae</taxon>
        <taxon>Kushneria</taxon>
    </lineage>
</organism>
<protein>
    <submittedName>
        <fullName evidence="3">Uncharacterized protein</fullName>
    </submittedName>
</protein>
<keyword evidence="2" id="KW-0520">NAD</keyword>
<dbReference type="PANTHER" id="PTHR43333">
    <property type="entry name" value="2-HACID_DH_C DOMAIN-CONTAINING PROTEIN"/>
    <property type="match status" value="1"/>
</dbReference>
<gene>
    <name evidence="3" type="ORF">B9H00_08765</name>
</gene>
<evidence type="ECO:0000256" key="2">
    <source>
        <dbReference type="ARBA" id="ARBA00023027"/>
    </source>
</evidence>
<accession>A0A240UNR7</accession>
<keyword evidence="4" id="KW-1185">Reference proteome</keyword>
<dbReference type="SUPFAM" id="SSF52283">
    <property type="entry name" value="Formate/glycerate dehydrogenase catalytic domain-like"/>
    <property type="match status" value="1"/>
</dbReference>
<dbReference type="GO" id="GO:0051287">
    <property type="term" value="F:NAD binding"/>
    <property type="evidence" value="ECO:0007669"/>
    <property type="project" value="InterPro"/>
</dbReference>
<dbReference type="Gene3D" id="3.40.50.720">
    <property type="entry name" value="NAD(P)-binding Rossmann-like Domain"/>
    <property type="match status" value="2"/>
</dbReference>
<dbReference type="Pfam" id="PF02826">
    <property type="entry name" value="2-Hacid_dh_C"/>
    <property type="match status" value="1"/>
</dbReference>
<dbReference type="RefSeq" id="WP_086900340.1">
    <property type="nucleotide sequence ID" value="NZ_CP021358.1"/>
</dbReference>
<dbReference type="InterPro" id="IPR006140">
    <property type="entry name" value="D-isomer_DH_NAD-bd"/>
</dbReference>
<dbReference type="PANTHER" id="PTHR43333:SF1">
    <property type="entry name" value="D-ISOMER SPECIFIC 2-HYDROXYACID DEHYDROGENASE NAD-BINDING DOMAIN-CONTAINING PROTEIN"/>
    <property type="match status" value="1"/>
</dbReference>